<organism evidence="2 3">
    <name type="scientific">Aminipila luticellarii</name>
    <dbReference type="NCBI Taxonomy" id="2507160"/>
    <lineage>
        <taxon>Bacteria</taxon>
        <taxon>Bacillati</taxon>
        <taxon>Bacillota</taxon>
        <taxon>Clostridia</taxon>
        <taxon>Peptostreptococcales</taxon>
        <taxon>Anaerovoracaceae</taxon>
        <taxon>Aminipila</taxon>
    </lineage>
</organism>
<reference evidence="2 3" key="1">
    <citation type="submission" date="2019-01" db="EMBL/GenBank/DDBJ databases">
        <title>Draft genomes of a novel of Aminipila strains.</title>
        <authorList>
            <person name="Ma S."/>
        </authorList>
    </citation>
    <scope>NUCLEOTIDE SEQUENCE [LARGE SCALE GENOMIC DNA]</scope>
    <source>
        <strain evidence="3">JN-39</strain>
    </source>
</reference>
<evidence type="ECO:0000313" key="2">
    <source>
        <dbReference type="EMBL" id="QAT44115.1"/>
    </source>
</evidence>
<protein>
    <submittedName>
        <fullName evidence="2">DUF4037 domain-containing protein</fullName>
    </submittedName>
</protein>
<keyword evidence="3" id="KW-1185">Reference proteome</keyword>
<dbReference type="OrthoDB" id="3030at2"/>
<evidence type="ECO:0000259" key="1">
    <source>
        <dbReference type="Pfam" id="PF13228"/>
    </source>
</evidence>
<sequence>MTGLELSKAYYEAYGRSMIHNQFPEYEKYAAVGLVGEGSECLGFDDEISEDHDFGPGFCIWLPEEIYRAIGSQMHQAYENLPKTFEGKHRMETFEGQGRVGVFNLNEFYKKYIGCPGVPKTNVQWMLIPESSLCTALNGKVFEDPLGEFTEIRNELLKFYPKDIFLKKLVARMAVMSQAGQYNYERCMKRGEFAAAYMACGEFVQSASSAVYLLNRKYMPFYKWMFRGMNELPLLGRSVKERLERLILLSDIPENTAQKVNLIEDICIEIRQELNRQEIVRGTDNFLQNHCYEVMNSISDVQIRNLPIIYDCK</sequence>
<dbReference type="InterPro" id="IPR025117">
    <property type="entry name" value="DUF4037"/>
</dbReference>
<proteinExistence type="predicted"/>
<gene>
    <name evidence="2" type="ORF">EQM06_07200</name>
</gene>
<feature type="domain" description="DUF4037" evidence="1">
    <location>
        <begin position="125"/>
        <end position="225"/>
    </location>
</feature>
<dbReference type="EMBL" id="CP035281">
    <property type="protein sequence ID" value="QAT44115.1"/>
    <property type="molecule type" value="Genomic_DNA"/>
</dbReference>
<dbReference type="KEGG" id="amij:EQM06_07200"/>
<accession>A0A410PZ08</accession>
<name>A0A410PZ08_9FIRM</name>
<evidence type="ECO:0000313" key="3">
    <source>
        <dbReference type="Proteomes" id="UP000287601"/>
    </source>
</evidence>
<dbReference type="AlphaFoldDB" id="A0A410PZ08"/>
<dbReference type="Pfam" id="PF13228">
    <property type="entry name" value="DUF4037"/>
    <property type="match status" value="1"/>
</dbReference>
<dbReference type="Proteomes" id="UP000287601">
    <property type="component" value="Chromosome"/>
</dbReference>